<reference evidence="3" key="2">
    <citation type="submission" date="2019-09" db="EMBL/GenBank/DDBJ databases">
        <authorList>
            <consortium name="NCBI Pathogen Detection Project"/>
        </authorList>
    </citation>
    <scope>NUCLEOTIDE SEQUENCE</scope>
    <source>
        <strain evidence="3">AUSMDU00005748</strain>
    </source>
</reference>
<proteinExistence type="predicted"/>
<feature type="domain" description="DUF1266" evidence="1">
    <location>
        <begin position="53"/>
        <end position="229"/>
    </location>
</feature>
<dbReference type="InterPro" id="IPR009677">
    <property type="entry name" value="DUF1266"/>
</dbReference>
<reference evidence="3" key="1">
    <citation type="journal article" date="2018" name="Genome Biol.">
        <title>SKESA: strategic k-mer extension for scrupulous assemblies.</title>
        <authorList>
            <person name="Souvorov A."/>
            <person name="Agarwala R."/>
            <person name="Lipman D.J."/>
        </authorList>
    </citation>
    <scope>NUCLEOTIDE SEQUENCE</scope>
    <source>
        <strain evidence="3">AUSMDU00005748</strain>
    </source>
</reference>
<reference evidence="4 5" key="3">
    <citation type="submission" date="2021-03" db="EMBL/GenBank/DDBJ databases">
        <authorList>
            <person name="Stanton E."/>
        </authorList>
    </citation>
    <scope>NUCLEOTIDE SEQUENCE [LARGE SCALE GENOMIC DNA]</scope>
    <source>
        <strain evidence="4 5">2020EL-00037</strain>
    </source>
</reference>
<dbReference type="EMBL" id="DACXIC010000009">
    <property type="protein sequence ID" value="HAU4356660.1"/>
    <property type="molecule type" value="Genomic_DNA"/>
</dbReference>
<keyword evidence="5" id="KW-1185">Reference proteome</keyword>
<accession>A0A9P0TX64</accession>
<dbReference type="Pfam" id="PF06889">
    <property type="entry name" value="DUF1266"/>
    <property type="match status" value="1"/>
</dbReference>
<evidence type="ECO:0000313" key="2">
    <source>
        <dbReference type="EMBL" id="EML7080714.1"/>
    </source>
</evidence>
<dbReference type="GeneID" id="93284028"/>
<evidence type="ECO:0000313" key="3">
    <source>
        <dbReference type="EMBL" id="HAU4356660.1"/>
    </source>
</evidence>
<dbReference type="EMBL" id="JAGKON010000002">
    <property type="protein sequence ID" value="MBQ0598626.1"/>
    <property type="molecule type" value="Genomic_DNA"/>
</dbReference>
<dbReference type="RefSeq" id="WP_004103748.1">
    <property type="nucleotide sequence ID" value="NZ_ABFNOZ020000018.1"/>
</dbReference>
<evidence type="ECO:0000313" key="6">
    <source>
        <dbReference type="Proteomes" id="UP000868497"/>
    </source>
</evidence>
<dbReference type="AlphaFoldDB" id="A0A9P0TX64"/>
<dbReference type="Proteomes" id="UP000868497">
    <property type="component" value="Unassembled WGS sequence"/>
</dbReference>
<evidence type="ECO:0000313" key="5">
    <source>
        <dbReference type="Proteomes" id="UP000673434"/>
    </source>
</evidence>
<protein>
    <submittedName>
        <fullName evidence="3">DUF1266 domain-containing protein</fullName>
    </submittedName>
</protein>
<name>A0A9P0TX64_KLEOX</name>
<evidence type="ECO:0000313" key="4">
    <source>
        <dbReference type="EMBL" id="MBQ0598626.1"/>
    </source>
</evidence>
<comment type="caution">
    <text evidence="3">The sequence shown here is derived from an EMBL/GenBank/DDBJ whole genome shotgun (WGS) entry which is preliminary data.</text>
</comment>
<dbReference type="Proteomes" id="UP000673434">
    <property type="component" value="Unassembled WGS sequence"/>
</dbReference>
<evidence type="ECO:0000259" key="1">
    <source>
        <dbReference type="Pfam" id="PF06889"/>
    </source>
</evidence>
<dbReference type="OrthoDB" id="8776238at2"/>
<sequence length="238" mass="27433">MLLIALFTTAYYLRLRAKKKNKQLVAARIAEEKEKDRLNDLRRDSRRRQWALALADLLSHRNGLPTKGVQLALKLDDDQRRHLTQQVKKELGLHQHLDGAALRQQIAEILRCWPAGMGNSPRTFYHHLAAQGRVRDALAFDCMRTAFLTRCIAGLGWCDENQAWLVLLLNAQRAQDCFASWEDYATAYVRARRVRLALMDTPTAVAGRDVQEVACYLKASFSRWKTLPWNDFKIFDPV</sequence>
<gene>
    <name evidence="3" type="ORF">F6W21_10000</name>
    <name evidence="4" type="ORF">J7S78_02285</name>
    <name evidence="2" type="ORF">RYF40_001122</name>
</gene>
<organism evidence="3 6">
    <name type="scientific">Klebsiella oxytoca</name>
    <dbReference type="NCBI Taxonomy" id="571"/>
    <lineage>
        <taxon>Bacteria</taxon>
        <taxon>Pseudomonadati</taxon>
        <taxon>Pseudomonadota</taxon>
        <taxon>Gammaproteobacteria</taxon>
        <taxon>Enterobacterales</taxon>
        <taxon>Enterobacteriaceae</taxon>
        <taxon>Klebsiella/Raoultella group</taxon>
        <taxon>Klebsiella</taxon>
    </lineage>
</organism>
<reference evidence="2" key="4">
    <citation type="submission" date="2024-02" db="EMBL/GenBank/DDBJ databases">
        <authorList>
            <consortium name="Clinical and Environmental Microbiology Branch: Whole genome sequencing antimicrobial resistance pathogens in the healthcare setting"/>
        </authorList>
    </citation>
    <scope>NUCLEOTIDE SEQUENCE</scope>
    <source>
        <strain evidence="2">2023BB-00086</strain>
    </source>
</reference>
<dbReference type="EMBL" id="ABNOCX020000002">
    <property type="protein sequence ID" value="EML7080714.1"/>
    <property type="molecule type" value="Genomic_DNA"/>
</dbReference>